<protein>
    <submittedName>
        <fullName evidence="5">Uncharacterized protein</fullName>
    </submittedName>
</protein>
<dbReference type="EMBL" id="CAJNOE010000745">
    <property type="protein sequence ID" value="CAF1324095.1"/>
    <property type="molecule type" value="Genomic_DNA"/>
</dbReference>
<organism evidence="5 7">
    <name type="scientific">Adineta steineri</name>
    <dbReference type="NCBI Taxonomy" id="433720"/>
    <lineage>
        <taxon>Eukaryota</taxon>
        <taxon>Metazoa</taxon>
        <taxon>Spiralia</taxon>
        <taxon>Gnathifera</taxon>
        <taxon>Rotifera</taxon>
        <taxon>Eurotatoria</taxon>
        <taxon>Bdelloidea</taxon>
        <taxon>Adinetida</taxon>
        <taxon>Adinetidae</taxon>
        <taxon>Adineta</taxon>
    </lineage>
</organism>
<dbReference type="EMBL" id="CAJOBB010002392">
    <property type="protein sequence ID" value="CAF3964845.1"/>
    <property type="molecule type" value="Genomic_DNA"/>
</dbReference>
<sequence length="493" mass="56288">MTVIGKACCATCDKEKGILKCEGCLLTFCYNHAADHRQELNKKMENVIYKSDLIQQTLAERTNDLKNNSRMKEINDWEYRSIEKIRQTAEEARKEFKHTANHITQVKVRLNNVMEEIRQSYQENDYYETDLHKWKSTLSQLEEELQFKPSNNKLQYDPIPLETKISFETPTPRLYVPQLSIPQLSIPYIKEFRKWSQNGVTFAGGNRSGSGLTQLYHPLSICIDDNDRSVYVSDYWNSRILKWMRGAMSGEIIVNGTFENSQTNHLNCPGDVIIDKENDSLIICDTGNRQIVQWPRCNNAVGKTIISDIESWGLAMDNQGYLYVSDYNRHEVRRWRIGDTEGTVVAGGNKQGNRLDQLNSPTNIFVDDEQSVYVSDRFNHRVMKWRLGAKEGEIVAGNQTEGNSMGQLSEPAGILVDQVGTVYVADSNNHRVMCWPKGSTKGNIIVGGYGCGRQSNQLYNPRGLAMDSQDNLYVVDNANHRIQRFSVDLISNL</sequence>
<evidence type="ECO:0000313" key="7">
    <source>
        <dbReference type="Proteomes" id="UP000663860"/>
    </source>
</evidence>
<dbReference type="Gene3D" id="2.120.10.30">
    <property type="entry name" value="TolB, C-terminal domain"/>
    <property type="match status" value="2"/>
</dbReference>
<dbReference type="SUPFAM" id="SSF63829">
    <property type="entry name" value="Calcium-dependent phosphotriesterase"/>
    <property type="match status" value="1"/>
</dbReference>
<dbReference type="CDD" id="cd05819">
    <property type="entry name" value="NHL"/>
    <property type="match status" value="1"/>
</dbReference>
<proteinExistence type="predicted"/>
<dbReference type="PANTHER" id="PTHR10680:SF14">
    <property type="entry name" value="PEPTIDYL-GLYCINE ALPHA-AMIDATING MONOOXYGENASE"/>
    <property type="match status" value="1"/>
</dbReference>
<keyword evidence="1" id="KW-0732">Signal</keyword>
<evidence type="ECO:0000256" key="1">
    <source>
        <dbReference type="ARBA" id="ARBA00022729"/>
    </source>
</evidence>
<evidence type="ECO:0000256" key="3">
    <source>
        <dbReference type="ARBA" id="ARBA00023180"/>
    </source>
</evidence>
<dbReference type="Proteomes" id="UP000663860">
    <property type="component" value="Unassembled WGS sequence"/>
</dbReference>
<reference evidence="5" key="1">
    <citation type="submission" date="2021-02" db="EMBL/GenBank/DDBJ databases">
        <authorList>
            <person name="Nowell W R."/>
        </authorList>
    </citation>
    <scope>NUCLEOTIDE SEQUENCE</scope>
</reference>
<gene>
    <name evidence="5" type="ORF">IZO911_LOCUS35313</name>
    <name evidence="6" type="ORF">KXQ929_LOCUS26416</name>
</gene>
<dbReference type="PANTHER" id="PTHR10680">
    <property type="entry name" value="PEPTIDYL-GLYCINE ALPHA-AMIDATING MONOOXYGENASE"/>
    <property type="match status" value="1"/>
</dbReference>
<dbReference type="Pfam" id="PF01436">
    <property type="entry name" value="NHL"/>
    <property type="match status" value="3"/>
</dbReference>
<dbReference type="InterPro" id="IPR011042">
    <property type="entry name" value="6-blade_b-propeller_TolB-like"/>
</dbReference>
<evidence type="ECO:0000313" key="6">
    <source>
        <dbReference type="EMBL" id="CAF3964845.1"/>
    </source>
</evidence>
<dbReference type="AlphaFoldDB" id="A0A815F632"/>
<feature type="repeat" description="NHL" evidence="4">
    <location>
        <begin position="457"/>
        <end position="488"/>
    </location>
</feature>
<keyword evidence="3" id="KW-0325">Glycoprotein</keyword>
<comment type="caution">
    <text evidence="5">The sequence shown here is derived from an EMBL/GenBank/DDBJ whole genome shotgun (WGS) entry which is preliminary data.</text>
</comment>
<evidence type="ECO:0000313" key="5">
    <source>
        <dbReference type="EMBL" id="CAF1324095.1"/>
    </source>
</evidence>
<evidence type="ECO:0000256" key="4">
    <source>
        <dbReference type="PROSITE-ProRule" id="PRU00504"/>
    </source>
</evidence>
<evidence type="ECO:0000256" key="2">
    <source>
        <dbReference type="ARBA" id="ARBA00022737"/>
    </source>
</evidence>
<dbReference type="PROSITE" id="PS51125">
    <property type="entry name" value="NHL"/>
    <property type="match status" value="2"/>
</dbReference>
<accession>A0A815F632</accession>
<dbReference type="InterPro" id="IPR001258">
    <property type="entry name" value="NHL_repeat"/>
</dbReference>
<feature type="repeat" description="NHL" evidence="4">
    <location>
        <begin position="406"/>
        <end position="438"/>
    </location>
</feature>
<name>A0A815F632_9BILA</name>
<dbReference type="Proteomes" id="UP000663868">
    <property type="component" value="Unassembled WGS sequence"/>
</dbReference>
<keyword evidence="2" id="KW-0677">Repeat</keyword>